<protein>
    <submittedName>
        <fullName evidence="4">Peptidoglycan/LPS O-acetylase OafA/YrhL</fullName>
    </submittedName>
</protein>
<evidence type="ECO:0000259" key="3">
    <source>
        <dbReference type="Pfam" id="PF01757"/>
    </source>
</evidence>
<dbReference type="PANTHER" id="PTHR23028:SF53">
    <property type="entry name" value="ACYL_TRANSF_3 DOMAIN-CONTAINING PROTEIN"/>
    <property type="match status" value="1"/>
</dbReference>
<dbReference type="InterPro" id="IPR002656">
    <property type="entry name" value="Acyl_transf_3_dom"/>
</dbReference>
<name>A0A561EQE6_9ACTN</name>
<accession>A0A561EQE6</accession>
<feature type="compositionally biased region" description="Basic and acidic residues" evidence="1">
    <location>
        <begin position="377"/>
        <end position="391"/>
    </location>
</feature>
<dbReference type="Proteomes" id="UP000318416">
    <property type="component" value="Unassembled WGS sequence"/>
</dbReference>
<dbReference type="RefSeq" id="WP_170290581.1">
    <property type="nucleotide sequence ID" value="NZ_BAAABR010000007.1"/>
</dbReference>
<dbReference type="AlphaFoldDB" id="A0A561EQE6"/>
<dbReference type="InterPro" id="IPR050879">
    <property type="entry name" value="Acyltransferase_3"/>
</dbReference>
<keyword evidence="5" id="KW-1185">Reference proteome</keyword>
<feature type="transmembrane region" description="Helical" evidence="2">
    <location>
        <begin position="192"/>
        <end position="210"/>
    </location>
</feature>
<feature type="transmembrane region" description="Helical" evidence="2">
    <location>
        <begin position="265"/>
        <end position="296"/>
    </location>
</feature>
<keyword evidence="2" id="KW-0472">Membrane</keyword>
<feature type="transmembrane region" description="Helical" evidence="2">
    <location>
        <begin position="230"/>
        <end position="253"/>
    </location>
</feature>
<gene>
    <name evidence="4" type="ORF">FB465_2881</name>
</gene>
<dbReference type="GO" id="GO:0016020">
    <property type="term" value="C:membrane"/>
    <property type="evidence" value="ECO:0007669"/>
    <property type="project" value="TreeGrafter"/>
</dbReference>
<evidence type="ECO:0000313" key="5">
    <source>
        <dbReference type="Proteomes" id="UP000318416"/>
    </source>
</evidence>
<evidence type="ECO:0000256" key="1">
    <source>
        <dbReference type="SAM" id="MobiDB-lite"/>
    </source>
</evidence>
<dbReference type="PANTHER" id="PTHR23028">
    <property type="entry name" value="ACETYLTRANSFERASE"/>
    <property type="match status" value="1"/>
</dbReference>
<feature type="transmembrane region" description="Helical" evidence="2">
    <location>
        <begin position="58"/>
        <end position="75"/>
    </location>
</feature>
<feature type="transmembrane region" description="Helical" evidence="2">
    <location>
        <begin position="96"/>
        <end position="115"/>
    </location>
</feature>
<dbReference type="EMBL" id="VIVR01000001">
    <property type="protein sequence ID" value="TWE17843.1"/>
    <property type="molecule type" value="Genomic_DNA"/>
</dbReference>
<reference evidence="4 5" key="1">
    <citation type="submission" date="2019-06" db="EMBL/GenBank/DDBJ databases">
        <title>Sequencing the genomes of 1000 actinobacteria strains.</title>
        <authorList>
            <person name="Klenk H.-P."/>
        </authorList>
    </citation>
    <scope>NUCLEOTIDE SEQUENCE [LARGE SCALE GENOMIC DNA]</scope>
    <source>
        <strain evidence="4 5">DSM 41649</strain>
    </source>
</reference>
<sequence>MGKKPAGSGSLAGAWSQRNGFGALRLLLALAVIASHSFPLGFGRPNMGAAATRGQTDVGTLAVCGFFVLSGLLITRSGRRLGVGRFLWHRALRILPGLWCCLLVTALVVAPLVAWHEGRDLSAWWSRPDGPWSYLAANWTVTVHQYGIGGLLAGNPHPGAFNGSIWSLSYEVLAYLGVALLAALGVLRRARWVVLLLAMSGVALLTQQAVRYDGLRAPTYAAHGELFTLPVFGTGNTAQLVPLFFMFSLGALAELFRERFPINRFAAGVAAGVLLLSLRLGGFTLVGLPAVAYLLIWSAVRMPTLLCRIGAKNDYSYGLYIYAFVAQQVLTDLGVSRWGYLPYFVLSTLCAMGAAVLSWYLVEAPALRLKNVLTPRRGEPVREPQPEEERRRSPRMRCTSSSPAGGQCSSAVLSCRAGGRGEAEGLVRSRPE</sequence>
<keyword evidence="2" id="KW-1133">Transmembrane helix</keyword>
<feature type="compositionally biased region" description="Polar residues" evidence="1">
    <location>
        <begin position="398"/>
        <end position="411"/>
    </location>
</feature>
<feature type="region of interest" description="Disordered" evidence="1">
    <location>
        <begin position="377"/>
        <end position="411"/>
    </location>
</feature>
<organism evidence="4 5">
    <name type="scientific">Kitasatospora atroaurantiaca</name>
    <dbReference type="NCBI Taxonomy" id="285545"/>
    <lineage>
        <taxon>Bacteria</taxon>
        <taxon>Bacillati</taxon>
        <taxon>Actinomycetota</taxon>
        <taxon>Actinomycetes</taxon>
        <taxon>Kitasatosporales</taxon>
        <taxon>Streptomycetaceae</taxon>
        <taxon>Kitasatospora</taxon>
    </lineage>
</organism>
<evidence type="ECO:0000256" key="2">
    <source>
        <dbReference type="SAM" id="Phobius"/>
    </source>
</evidence>
<feature type="transmembrane region" description="Helical" evidence="2">
    <location>
        <begin position="340"/>
        <end position="362"/>
    </location>
</feature>
<feature type="domain" description="Acyltransferase 3" evidence="3">
    <location>
        <begin position="21"/>
        <end position="358"/>
    </location>
</feature>
<dbReference type="GO" id="GO:0016747">
    <property type="term" value="F:acyltransferase activity, transferring groups other than amino-acyl groups"/>
    <property type="evidence" value="ECO:0007669"/>
    <property type="project" value="InterPro"/>
</dbReference>
<keyword evidence="2" id="KW-0812">Transmembrane</keyword>
<feature type="transmembrane region" description="Helical" evidence="2">
    <location>
        <begin position="165"/>
        <end position="187"/>
    </location>
</feature>
<dbReference type="Pfam" id="PF01757">
    <property type="entry name" value="Acyl_transf_3"/>
    <property type="match status" value="1"/>
</dbReference>
<proteinExistence type="predicted"/>
<evidence type="ECO:0000313" key="4">
    <source>
        <dbReference type="EMBL" id="TWE17843.1"/>
    </source>
</evidence>
<comment type="caution">
    <text evidence="4">The sequence shown here is derived from an EMBL/GenBank/DDBJ whole genome shotgun (WGS) entry which is preliminary data.</text>
</comment>
<feature type="transmembrane region" description="Helical" evidence="2">
    <location>
        <begin position="21"/>
        <end position="38"/>
    </location>
</feature>
<dbReference type="GO" id="GO:0009103">
    <property type="term" value="P:lipopolysaccharide biosynthetic process"/>
    <property type="evidence" value="ECO:0007669"/>
    <property type="project" value="TreeGrafter"/>
</dbReference>